<feature type="transmembrane region" description="Helical" evidence="1">
    <location>
        <begin position="12"/>
        <end position="37"/>
    </location>
</feature>
<name>A0A841H5P0_9BACT</name>
<reference evidence="2 3" key="1">
    <citation type="submission" date="2020-08" db="EMBL/GenBank/DDBJ databases">
        <title>Genomic Encyclopedia of Type Strains, Phase IV (KMG-IV): sequencing the most valuable type-strain genomes for metagenomic binning, comparative biology and taxonomic classification.</title>
        <authorList>
            <person name="Goeker M."/>
        </authorList>
    </citation>
    <scope>NUCLEOTIDE SEQUENCE [LARGE SCALE GENOMIC DNA]</scope>
    <source>
        <strain evidence="2 3">DSM 29007</strain>
    </source>
</reference>
<keyword evidence="3" id="KW-1185">Reference proteome</keyword>
<evidence type="ECO:0000313" key="3">
    <source>
        <dbReference type="Proteomes" id="UP000582837"/>
    </source>
</evidence>
<protein>
    <submittedName>
        <fullName evidence="2">Prepilin-type N-terminal cleavage/methylation domain-containing protein</fullName>
    </submittedName>
</protein>
<dbReference type="NCBIfam" id="TIGR02532">
    <property type="entry name" value="IV_pilin_GFxxxE"/>
    <property type="match status" value="1"/>
</dbReference>
<dbReference type="Pfam" id="PF07963">
    <property type="entry name" value="N_methyl"/>
    <property type="match status" value="1"/>
</dbReference>
<organism evidence="2 3">
    <name type="scientific">Longimicrobium terrae</name>
    <dbReference type="NCBI Taxonomy" id="1639882"/>
    <lineage>
        <taxon>Bacteria</taxon>
        <taxon>Pseudomonadati</taxon>
        <taxon>Gemmatimonadota</taxon>
        <taxon>Longimicrobiia</taxon>
        <taxon>Longimicrobiales</taxon>
        <taxon>Longimicrobiaceae</taxon>
        <taxon>Longimicrobium</taxon>
    </lineage>
</organism>
<dbReference type="Proteomes" id="UP000582837">
    <property type="component" value="Unassembled WGS sequence"/>
</dbReference>
<dbReference type="PROSITE" id="PS00409">
    <property type="entry name" value="PROKAR_NTER_METHYL"/>
    <property type="match status" value="1"/>
</dbReference>
<dbReference type="EMBL" id="JACHIA010000024">
    <property type="protein sequence ID" value="MBB6073380.1"/>
    <property type="molecule type" value="Genomic_DNA"/>
</dbReference>
<evidence type="ECO:0000313" key="2">
    <source>
        <dbReference type="EMBL" id="MBB6073380.1"/>
    </source>
</evidence>
<proteinExistence type="predicted"/>
<gene>
    <name evidence="2" type="ORF">HNQ61_005047</name>
</gene>
<sequence>MTELTRRADARAGFTLVELIVSLVIGAILVGSVFQFVNGQARMAGLQSAREEVQQNARGALEIVGGDLRGAISSGIVTANQRELEFMLPARWGVLCKTGGGSSTVMFPADGLPAPSAGQTWGLLARDSMTTPWLPALPTRATITAVTPATVTDAATGCPGLSPRGTAPAAFVLTGANHPAVGPGALVAVYQRVRYDVASGPGGVWIRRSNGVGTDGQFSMQPLAGPVDSTVVRFQYYGGAGGGLIGTTVATPYTRALSRIQFRVRMNSKQQRTAVTYDQDSVSIQIRN</sequence>
<keyword evidence="1" id="KW-0472">Membrane</keyword>
<keyword evidence="1" id="KW-0812">Transmembrane</keyword>
<dbReference type="RefSeq" id="WP_170039197.1">
    <property type="nucleotide sequence ID" value="NZ_JABDTL010000002.1"/>
</dbReference>
<dbReference type="InterPro" id="IPR012902">
    <property type="entry name" value="N_methyl_site"/>
</dbReference>
<comment type="caution">
    <text evidence="2">The sequence shown here is derived from an EMBL/GenBank/DDBJ whole genome shotgun (WGS) entry which is preliminary data.</text>
</comment>
<evidence type="ECO:0000256" key="1">
    <source>
        <dbReference type="SAM" id="Phobius"/>
    </source>
</evidence>
<keyword evidence="1" id="KW-1133">Transmembrane helix</keyword>
<dbReference type="AlphaFoldDB" id="A0A841H5P0"/>
<accession>A0A841H5P0</accession>